<keyword evidence="1" id="KW-0251">Elongation factor</keyword>
<keyword evidence="2" id="KW-1185">Reference proteome</keyword>
<dbReference type="GO" id="GO:0003746">
    <property type="term" value="F:translation elongation factor activity"/>
    <property type="evidence" value="ECO:0007669"/>
    <property type="project" value="UniProtKB-KW"/>
</dbReference>
<dbReference type="Proteomes" id="UP000614272">
    <property type="component" value="Unassembled WGS sequence"/>
</dbReference>
<sequence length="182" mass="20613">MAVKHRYQDLIRLFDGQFAASHNTRLLKGDDEPVYLPADERVSYHRIVFAHGFYASALHEIAHWCIAGRDRRLLEDYGYWYCPDGRTAEQQAAFERAEVKPQAIEWAFCVASAKGFRVSTDNLNGVEPDRVAFGNKVRAQVLVYLERGFPKRAGQFITALQGLYDTPALSPANFISEVSNDV</sequence>
<keyword evidence="1" id="KW-0648">Protein biosynthesis</keyword>
<name>A0ABQ1RG59_9ALTE</name>
<accession>A0ABQ1RG59</accession>
<dbReference type="InterPro" id="IPR007411">
    <property type="entry name" value="EpmC"/>
</dbReference>
<protein>
    <submittedName>
        <fullName evidence="1">Elongation factor P hydroxylase</fullName>
    </submittedName>
</protein>
<dbReference type="EMBL" id="BMGJ01000008">
    <property type="protein sequence ID" value="GGD67340.1"/>
    <property type="molecule type" value="Genomic_DNA"/>
</dbReference>
<proteinExistence type="predicted"/>
<comment type="caution">
    <text evidence="1">The sequence shown here is derived from an EMBL/GenBank/DDBJ whole genome shotgun (WGS) entry which is preliminary data.</text>
</comment>
<evidence type="ECO:0000313" key="2">
    <source>
        <dbReference type="Proteomes" id="UP000614272"/>
    </source>
</evidence>
<organism evidence="1 2">
    <name type="scientific">Lacimicrobium alkaliphilum</name>
    <dbReference type="NCBI Taxonomy" id="1526571"/>
    <lineage>
        <taxon>Bacteria</taxon>
        <taxon>Pseudomonadati</taxon>
        <taxon>Pseudomonadota</taxon>
        <taxon>Gammaproteobacteria</taxon>
        <taxon>Alteromonadales</taxon>
        <taxon>Alteromonadaceae</taxon>
        <taxon>Lacimicrobium</taxon>
    </lineage>
</organism>
<dbReference type="Pfam" id="PF04315">
    <property type="entry name" value="EpmC"/>
    <property type="match status" value="1"/>
</dbReference>
<dbReference type="RefSeq" id="WP_099034975.1">
    <property type="nucleotide sequence ID" value="NZ_BMGJ01000008.1"/>
</dbReference>
<evidence type="ECO:0000313" key="1">
    <source>
        <dbReference type="EMBL" id="GGD67340.1"/>
    </source>
</evidence>
<reference evidence="2" key="1">
    <citation type="journal article" date="2019" name="Int. J. Syst. Evol. Microbiol.">
        <title>The Global Catalogue of Microorganisms (GCM) 10K type strain sequencing project: providing services to taxonomists for standard genome sequencing and annotation.</title>
        <authorList>
            <consortium name="The Broad Institute Genomics Platform"/>
            <consortium name="The Broad Institute Genome Sequencing Center for Infectious Disease"/>
            <person name="Wu L."/>
            <person name="Ma J."/>
        </authorList>
    </citation>
    <scope>NUCLEOTIDE SEQUENCE [LARGE SCALE GENOMIC DNA]</scope>
    <source>
        <strain evidence="2">CGMCC 1.12923</strain>
    </source>
</reference>
<gene>
    <name evidence="1" type="ORF">GCM10011357_23170</name>
</gene>